<dbReference type="RefSeq" id="WP_074670327.1">
    <property type="nucleotide sequence ID" value="NZ_FNTB01000001.1"/>
</dbReference>
<dbReference type="InterPro" id="IPR025250">
    <property type="entry name" value="DUF4199"/>
</dbReference>
<sequence>MNNFTLPIRFGIAASGSLIAYFLVLSLFGLHVNVFYSLFNAVITGFAIYEAIKYYKLKKGDTFNYSGGFMAGLITGGVATLLFTLFFAIYSTELQPGFLEQLSTRWANTYKSFEAIVFLVVATMGFTTSLVLTLAFMQLFKTSNTTKIKSV</sequence>
<feature type="transmembrane region" description="Helical" evidence="1">
    <location>
        <begin position="7"/>
        <end position="28"/>
    </location>
</feature>
<name>A0A1H4KAC6_9FLAO</name>
<dbReference type="AlphaFoldDB" id="A0A1H4KAC6"/>
<evidence type="ECO:0000313" key="3">
    <source>
        <dbReference type="Proteomes" id="UP000183038"/>
    </source>
</evidence>
<organism evidence="2 3">
    <name type="scientific">Maribacter dokdonensis</name>
    <dbReference type="NCBI Taxonomy" id="320912"/>
    <lineage>
        <taxon>Bacteria</taxon>
        <taxon>Pseudomonadati</taxon>
        <taxon>Bacteroidota</taxon>
        <taxon>Flavobacteriia</taxon>
        <taxon>Flavobacteriales</taxon>
        <taxon>Flavobacteriaceae</taxon>
        <taxon>Maribacter</taxon>
    </lineage>
</organism>
<proteinExistence type="predicted"/>
<evidence type="ECO:0000313" key="2">
    <source>
        <dbReference type="EMBL" id="SEB55421.1"/>
    </source>
</evidence>
<gene>
    <name evidence="2" type="ORF">SAMN05192540_0837</name>
</gene>
<dbReference type="Proteomes" id="UP000183038">
    <property type="component" value="Unassembled WGS sequence"/>
</dbReference>
<dbReference type="EMBL" id="FNTB01000001">
    <property type="protein sequence ID" value="SEB55421.1"/>
    <property type="molecule type" value="Genomic_DNA"/>
</dbReference>
<dbReference type="Pfam" id="PF13858">
    <property type="entry name" value="DUF4199"/>
    <property type="match status" value="1"/>
</dbReference>
<feature type="transmembrane region" description="Helical" evidence="1">
    <location>
        <begin position="34"/>
        <end position="55"/>
    </location>
</feature>
<protein>
    <recommendedName>
        <fullName evidence="4">DUF4199 domain-containing protein</fullName>
    </recommendedName>
</protein>
<keyword evidence="1" id="KW-0472">Membrane</keyword>
<keyword evidence="1" id="KW-1133">Transmembrane helix</keyword>
<dbReference type="OrthoDB" id="1450060at2"/>
<evidence type="ECO:0000256" key="1">
    <source>
        <dbReference type="SAM" id="Phobius"/>
    </source>
</evidence>
<feature type="transmembrane region" description="Helical" evidence="1">
    <location>
        <begin position="67"/>
        <end position="90"/>
    </location>
</feature>
<evidence type="ECO:0008006" key="4">
    <source>
        <dbReference type="Google" id="ProtNLM"/>
    </source>
</evidence>
<feature type="transmembrane region" description="Helical" evidence="1">
    <location>
        <begin position="115"/>
        <end position="140"/>
    </location>
</feature>
<keyword evidence="1" id="KW-0812">Transmembrane</keyword>
<reference evidence="2 3" key="1">
    <citation type="submission" date="2016-10" db="EMBL/GenBank/DDBJ databases">
        <authorList>
            <person name="de Groot N.N."/>
        </authorList>
    </citation>
    <scope>NUCLEOTIDE SEQUENCE [LARGE SCALE GENOMIC DNA]</scope>
    <source>
        <strain evidence="2 3">MAR_2009_71</strain>
    </source>
</reference>
<accession>A0A1H4KAC6</accession>